<organism evidence="10 11">
    <name type="scientific">Cryobacterium gelidum</name>
    <dbReference type="NCBI Taxonomy" id="1259164"/>
    <lineage>
        <taxon>Bacteria</taxon>
        <taxon>Bacillati</taxon>
        <taxon>Actinomycetota</taxon>
        <taxon>Actinomycetes</taxon>
        <taxon>Micrococcales</taxon>
        <taxon>Microbacteriaceae</taxon>
        <taxon>Cryobacterium</taxon>
    </lineage>
</organism>
<protein>
    <submittedName>
        <fullName evidence="10">Iron-containing alcohol dehydrogenase</fullName>
    </submittedName>
</protein>
<keyword evidence="11" id="KW-1185">Reference proteome</keyword>
<dbReference type="InterPro" id="IPR016205">
    <property type="entry name" value="Glycerol_DH"/>
</dbReference>
<evidence type="ECO:0000256" key="1">
    <source>
        <dbReference type="ARBA" id="ARBA00022490"/>
    </source>
</evidence>
<dbReference type="RefSeq" id="WP_134553109.1">
    <property type="nucleotide sequence ID" value="NZ_SOHL01000028.1"/>
</dbReference>
<reference evidence="10 11" key="1">
    <citation type="submission" date="2019-03" db="EMBL/GenBank/DDBJ databases">
        <title>Genomics of glacier-inhabiting Cryobacterium strains.</title>
        <authorList>
            <person name="Liu Q."/>
            <person name="Xin Y.-H."/>
        </authorList>
    </citation>
    <scope>NUCLEOTIDE SEQUENCE [LARGE SCALE GENOMIC DNA]</scope>
    <source>
        <strain evidence="10 11">Hz16</strain>
    </source>
</reference>
<keyword evidence="8" id="KW-0594">Phospholipid biosynthesis</keyword>
<keyword evidence="4" id="KW-0521">NADP</keyword>
<gene>
    <name evidence="10" type="ORF">E3T50_15055</name>
</gene>
<evidence type="ECO:0000256" key="4">
    <source>
        <dbReference type="ARBA" id="ARBA00022857"/>
    </source>
</evidence>
<evidence type="ECO:0000313" key="10">
    <source>
        <dbReference type="EMBL" id="TFD67333.1"/>
    </source>
</evidence>
<dbReference type="AlphaFoldDB" id="A0A4R9API8"/>
<dbReference type="InterPro" id="IPR032837">
    <property type="entry name" value="G1PDH"/>
</dbReference>
<proteinExistence type="predicted"/>
<accession>A0A4R9API8</accession>
<keyword evidence="5" id="KW-0560">Oxidoreductase</keyword>
<evidence type="ECO:0000313" key="11">
    <source>
        <dbReference type="Proteomes" id="UP000297983"/>
    </source>
</evidence>
<dbReference type="GO" id="GO:0008654">
    <property type="term" value="P:phospholipid biosynthetic process"/>
    <property type="evidence" value="ECO:0007669"/>
    <property type="project" value="UniProtKB-KW"/>
</dbReference>
<dbReference type="PANTHER" id="PTHR43616">
    <property type="entry name" value="GLYCEROL DEHYDROGENASE"/>
    <property type="match status" value="1"/>
</dbReference>
<dbReference type="Gene3D" id="1.20.1090.10">
    <property type="entry name" value="Dehydroquinate synthase-like - alpha domain"/>
    <property type="match status" value="1"/>
</dbReference>
<evidence type="ECO:0000256" key="5">
    <source>
        <dbReference type="ARBA" id="ARBA00023002"/>
    </source>
</evidence>
<name>A0A4R9API8_9MICO</name>
<dbReference type="Gene3D" id="3.40.50.1970">
    <property type="match status" value="1"/>
</dbReference>
<dbReference type="SUPFAM" id="SSF56796">
    <property type="entry name" value="Dehydroquinate synthase-like"/>
    <property type="match status" value="1"/>
</dbReference>
<sequence length="480" mass="50651">MSAFATITDPTDLDAIRAVIASTPDAVELVPLGIRSLVISPEASLGLVPAVKGLIAVGSTGMQRVVVLVDETTILRDGRDLKQQLCELLAEAFAVQIVVLGHAGQLHANEDALETATAAIEGYDCAVAIGSGTISDIGKVATERQGGIPLVIVQTAASVDGFTDNVSVVLRNGVKRTIPSRWPDVVLADTTTIADAPVAMNTAGFGEVLSLYTAPADWELANRLGFDNSFRLTPRDFLLEFAGDPATWADGLANGAPGAVLDLTRMLAIRGMGTGIAGTTACLSGVEHVVSHMLDMYAAAHNLPTGLHGAQVGVATQVASAAWDLLRRRVAEGEFTLRFPAASDLEQHVKRAFDVCDETGGRGEECWSDYARKIKAWNADPERMKGLVANAISDGVAIAAAVPTPASLSAGLLAAGSPTTPGDLVEWVTPDIWRWAVANCLFMRDRFTVIDLLFLLGWWTPADVDVVIEQAFQTESEPTS</sequence>
<dbReference type="GO" id="GO:0016614">
    <property type="term" value="F:oxidoreductase activity, acting on CH-OH group of donors"/>
    <property type="evidence" value="ECO:0007669"/>
    <property type="project" value="InterPro"/>
</dbReference>
<keyword evidence="7" id="KW-0443">Lipid metabolism</keyword>
<keyword evidence="1" id="KW-0963">Cytoplasm</keyword>
<keyword evidence="6" id="KW-0520">NAD</keyword>
<evidence type="ECO:0000256" key="6">
    <source>
        <dbReference type="ARBA" id="ARBA00023027"/>
    </source>
</evidence>
<dbReference type="EMBL" id="SOHL01000028">
    <property type="protein sequence ID" value="TFD67333.1"/>
    <property type="molecule type" value="Genomic_DNA"/>
</dbReference>
<evidence type="ECO:0000256" key="3">
    <source>
        <dbReference type="ARBA" id="ARBA00022723"/>
    </source>
</evidence>
<evidence type="ECO:0000256" key="2">
    <source>
        <dbReference type="ARBA" id="ARBA00022516"/>
    </source>
</evidence>
<evidence type="ECO:0000256" key="8">
    <source>
        <dbReference type="ARBA" id="ARBA00023209"/>
    </source>
</evidence>
<evidence type="ECO:0000256" key="9">
    <source>
        <dbReference type="ARBA" id="ARBA00023264"/>
    </source>
</evidence>
<dbReference type="PANTHER" id="PTHR43616:SF5">
    <property type="entry name" value="GLYCEROL DEHYDROGENASE 1"/>
    <property type="match status" value="1"/>
</dbReference>
<dbReference type="Pfam" id="PF13685">
    <property type="entry name" value="Fe-ADH_2"/>
    <property type="match status" value="1"/>
</dbReference>
<evidence type="ECO:0000256" key="7">
    <source>
        <dbReference type="ARBA" id="ARBA00023098"/>
    </source>
</evidence>
<comment type="caution">
    <text evidence="10">The sequence shown here is derived from an EMBL/GenBank/DDBJ whole genome shotgun (WGS) entry which is preliminary data.</text>
</comment>
<keyword evidence="2" id="KW-0444">Lipid biosynthesis</keyword>
<keyword evidence="3" id="KW-0479">Metal-binding</keyword>
<dbReference type="GO" id="GO:0046872">
    <property type="term" value="F:metal ion binding"/>
    <property type="evidence" value="ECO:0007669"/>
    <property type="project" value="UniProtKB-KW"/>
</dbReference>
<dbReference type="Proteomes" id="UP000297983">
    <property type="component" value="Unassembled WGS sequence"/>
</dbReference>
<keyword evidence="9" id="KW-1208">Phospholipid metabolism</keyword>